<dbReference type="GO" id="GO:0000270">
    <property type="term" value="P:peptidoglycan metabolic process"/>
    <property type="evidence" value="ECO:0007669"/>
    <property type="project" value="UniProtKB-UniRule"/>
</dbReference>
<evidence type="ECO:0000256" key="3">
    <source>
        <dbReference type="ARBA" id="ARBA00023316"/>
    </source>
</evidence>
<sequence>MIVRLPLFALALLLAACGTVPQRDGYYQDDGPHERAPVDLAAVPDAVPRAEPLSESGNRPYTVFGVGYTPLAEARGYRERGVASWYGKKFHGRRTSSGEPYDMYAMTAAHKTLPLPSYARVRNLENGRSVVVRVNDRGPFLHNRLIDLSYAAAWKLGIAGSGTGIVEVETLDPHAPPAPATTVASRPRLSVVSAAQAGTEPHAGPRLSVQVGAFTRHANAVALRDRLERAGLAPIYIQAAGDAAGGATPLYRVRIGPVASVEQGDRLVEEAGRQGVPDALIVVD</sequence>
<dbReference type="InterPro" id="IPR012997">
    <property type="entry name" value="RplA"/>
</dbReference>
<evidence type="ECO:0000259" key="7">
    <source>
        <dbReference type="PROSITE" id="PS51724"/>
    </source>
</evidence>
<dbReference type="RefSeq" id="WP_096457445.1">
    <property type="nucleotide sequence ID" value="NZ_AP014936.1"/>
</dbReference>
<evidence type="ECO:0000313" key="9">
    <source>
        <dbReference type="Proteomes" id="UP000218899"/>
    </source>
</evidence>
<proteinExistence type="inferred from homology"/>
<dbReference type="Proteomes" id="UP000218899">
    <property type="component" value="Chromosome"/>
</dbReference>
<name>A0A1B4V016_9GAMM</name>
<evidence type="ECO:0000313" key="8">
    <source>
        <dbReference type="EMBL" id="BAU46758.1"/>
    </source>
</evidence>
<keyword evidence="9" id="KW-1185">Reference proteome</keyword>
<dbReference type="GO" id="GO:0042834">
    <property type="term" value="F:peptidoglycan binding"/>
    <property type="evidence" value="ECO:0007669"/>
    <property type="project" value="InterPro"/>
</dbReference>
<keyword evidence="4" id="KW-1003">Cell membrane</keyword>
<dbReference type="GO" id="GO:0008932">
    <property type="term" value="F:lytic endotransglycosylase activity"/>
    <property type="evidence" value="ECO:0007669"/>
    <property type="project" value="UniProtKB-UniRule"/>
</dbReference>
<dbReference type="CDD" id="cd22268">
    <property type="entry name" value="DPBB_RlpA-like"/>
    <property type="match status" value="1"/>
</dbReference>
<evidence type="ECO:0000256" key="5">
    <source>
        <dbReference type="RuleBase" id="RU003495"/>
    </source>
</evidence>
<dbReference type="GO" id="GO:0009279">
    <property type="term" value="C:cell outer membrane"/>
    <property type="evidence" value="ECO:0007669"/>
    <property type="project" value="TreeGrafter"/>
</dbReference>
<dbReference type="SUPFAM" id="SSF50685">
    <property type="entry name" value="Barwin-like endoglucanases"/>
    <property type="match status" value="1"/>
</dbReference>
<dbReference type="InterPro" id="IPR009009">
    <property type="entry name" value="RlpA-like_DPBB"/>
</dbReference>
<feature type="domain" description="SPOR" evidence="7">
    <location>
        <begin position="201"/>
        <end position="284"/>
    </location>
</feature>
<keyword evidence="4" id="KW-0472">Membrane</keyword>
<dbReference type="InterPro" id="IPR036680">
    <property type="entry name" value="SPOR-like_sf"/>
</dbReference>
<dbReference type="FunFam" id="2.40.40.10:FF:000003">
    <property type="entry name" value="Endolytic peptidoglycan transglycosylase RlpA"/>
    <property type="match status" value="1"/>
</dbReference>
<dbReference type="Pfam" id="PF03330">
    <property type="entry name" value="DPBB_1"/>
    <property type="match status" value="1"/>
</dbReference>
<organism evidence="8 9">
    <name type="scientific">Sulfurifustis variabilis</name>
    <dbReference type="NCBI Taxonomy" id="1675686"/>
    <lineage>
        <taxon>Bacteria</taxon>
        <taxon>Pseudomonadati</taxon>
        <taxon>Pseudomonadota</taxon>
        <taxon>Gammaproteobacteria</taxon>
        <taxon>Acidiferrobacterales</taxon>
        <taxon>Acidiferrobacteraceae</taxon>
        <taxon>Sulfurifustis</taxon>
    </lineage>
</organism>
<keyword evidence="1 6" id="KW-0732">Signal</keyword>
<dbReference type="Gene3D" id="3.30.70.1070">
    <property type="entry name" value="Sporulation related repeat"/>
    <property type="match status" value="1"/>
</dbReference>
<dbReference type="InterPro" id="IPR007730">
    <property type="entry name" value="SPOR-like_dom"/>
</dbReference>
<dbReference type="OrthoDB" id="9779128at2"/>
<protein>
    <recommendedName>
        <fullName evidence="4">Endolytic peptidoglycan transglycosylase RlpA</fullName>
        <ecNumber evidence="4">4.2.2.-</ecNumber>
    </recommendedName>
</protein>
<keyword evidence="2 4" id="KW-0456">Lyase</keyword>
<keyword evidence="4 8" id="KW-0449">Lipoprotein</keyword>
<dbReference type="PROSITE" id="PS51257">
    <property type="entry name" value="PROKAR_LIPOPROTEIN"/>
    <property type="match status" value="1"/>
</dbReference>
<dbReference type="NCBIfam" id="TIGR00413">
    <property type="entry name" value="rlpA"/>
    <property type="match status" value="1"/>
</dbReference>
<accession>A0A1B4V016</accession>
<dbReference type="PROSITE" id="PS51724">
    <property type="entry name" value="SPOR"/>
    <property type="match status" value="1"/>
</dbReference>
<keyword evidence="3 4" id="KW-0961">Cell wall biogenesis/degradation</keyword>
<dbReference type="HAMAP" id="MF_02071">
    <property type="entry name" value="RlpA"/>
    <property type="match status" value="1"/>
</dbReference>
<feature type="chain" id="PRO_5009986781" description="Endolytic peptidoglycan transglycosylase RlpA" evidence="6">
    <location>
        <begin position="23"/>
        <end position="284"/>
    </location>
</feature>
<dbReference type="InterPro" id="IPR034718">
    <property type="entry name" value="RlpA"/>
</dbReference>
<dbReference type="SUPFAM" id="SSF110997">
    <property type="entry name" value="Sporulation related repeat"/>
    <property type="match status" value="1"/>
</dbReference>
<comment type="similarity">
    <text evidence="4 5">Belongs to the RlpA family.</text>
</comment>
<dbReference type="Gene3D" id="2.40.40.10">
    <property type="entry name" value="RlpA-like domain"/>
    <property type="match status" value="1"/>
</dbReference>
<dbReference type="PANTHER" id="PTHR34183:SF1">
    <property type="entry name" value="ENDOLYTIC PEPTIDOGLYCAN TRANSGLYCOSYLASE RLPA"/>
    <property type="match status" value="1"/>
</dbReference>
<comment type="function">
    <text evidence="4">Lytic transglycosylase with a strong preference for naked glycan strands that lack stem peptides.</text>
</comment>
<evidence type="ECO:0000256" key="6">
    <source>
        <dbReference type="SAM" id="SignalP"/>
    </source>
</evidence>
<evidence type="ECO:0000256" key="4">
    <source>
        <dbReference type="HAMAP-Rule" id="MF_02071"/>
    </source>
</evidence>
<dbReference type="PANTHER" id="PTHR34183">
    <property type="entry name" value="ENDOLYTIC PEPTIDOGLYCAN TRANSGLYCOSYLASE RLPA"/>
    <property type="match status" value="1"/>
</dbReference>
<dbReference type="EMBL" id="AP014936">
    <property type="protein sequence ID" value="BAU46758.1"/>
    <property type="molecule type" value="Genomic_DNA"/>
</dbReference>
<dbReference type="KEGG" id="sva:SVA_0176"/>
<dbReference type="Pfam" id="PF05036">
    <property type="entry name" value="SPOR"/>
    <property type="match status" value="1"/>
</dbReference>
<gene>
    <name evidence="4" type="primary">rlpA</name>
    <name evidence="8" type="ORF">SVA_0176</name>
</gene>
<feature type="signal peptide" evidence="6">
    <location>
        <begin position="1"/>
        <end position="22"/>
    </location>
</feature>
<dbReference type="InterPro" id="IPR036908">
    <property type="entry name" value="RlpA-like_sf"/>
</dbReference>
<dbReference type="EC" id="4.2.2.-" evidence="4"/>
<evidence type="ECO:0000256" key="1">
    <source>
        <dbReference type="ARBA" id="ARBA00022729"/>
    </source>
</evidence>
<dbReference type="GO" id="GO:0005886">
    <property type="term" value="C:plasma membrane"/>
    <property type="evidence" value="ECO:0007669"/>
    <property type="project" value="UniProtKB-SubCell"/>
</dbReference>
<keyword evidence="4" id="KW-0564">Palmitate</keyword>
<reference evidence="8 9" key="1">
    <citation type="submission" date="2015-08" db="EMBL/GenBank/DDBJ databases">
        <title>Complete genome sequence of Sulfurifustis variabilis.</title>
        <authorList>
            <person name="Miura A."/>
            <person name="Kojima H."/>
            <person name="Fukui M."/>
        </authorList>
    </citation>
    <scope>NUCLEOTIDE SEQUENCE [LARGE SCALE GENOMIC DNA]</scope>
    <source>
        <strain evidence="9">skN76</strain>
    </source>
</reference>
<comment type="subcellular location">
    <subcellularLocation>
        <location evidence="4">Cell membrane</location>
        <topology evidence="4">Lipid-anchor</topology>
    </subcellularLocation>
</comment>
<dbReference type="AlphaFoldDB" id="A0A1B4V016"/>
<evidence type="ECO:0000256" key="2">
    <source>
        <dbReference type="ARBA" id="ARBA00023239"/>
    </source>
</evidence>
<dbReference type="GO" id="GO:0071555">
    <property type="term" value="P:cell wall organization"/>
    <property type="evidence" value="ECO:0007669"/>
    <property type="project" value="UniProtKB-KW"/>
</dbReference>